<accession>A0A2A2GA75</accession>
<dbReference type="EMBL" id="NSKE01000005">
    <property type="protein sequence ID" value="PAU94228.1"/>
    <property type="molecule type" value="Genomic_DNA"/>
</dbReference>
<dbReference type="AlphaFoldDB" id="A0A2A2GA75"/>
<sequence>MKMTREEGINKTFPGISHLVILGAGASIASTMRNPEKNGKELPSMNNFIDVVGLNDIIEELPDEVQDDNFEKLYSNLHAEKPKSDEIKEVQRRVRDYFSDMELPDEPTIYDYLILSLRPKDFIATFNWDPFLYQAFCRNMDKAPMPHICFLHGNVAIGYSDEDDKTGPSGMYSKRTGNQFEPTKLLYPVAEKNYNNDQFISREWNRFRTRLESDDTKRVTIFGYGAPDTDVEAIDIMKEAWGGAEERNMEQFELINVIEKGELRETWDDFIHTHHYDYGKSFFDSILAKYPRRTGERYMHQFLPTTPAEAFQEPFPVPQDVDTLEELWDWYEPLFEVERA</sequence>
<gene>
    <name evidence="1" type="ORF">CK503_08425</name>
</gene>
<dbReference type="OrthoDB" id="32195at2"/>
<evidence type="ECO:0008006" key="3">
    <source>
        <dbReference type="Google" id="ProtNLM"/>
    </source>
</evidence>
<name>A0A2A2GA75_9BACT</name>
<proteinExistence type="predicted"/>
<organism evidence="1 2">
    <name type="scientific">Fodinibius salipaludis</name>
    <dbReference type="NCBI Taxonomy" id="2032627"/>
    <lineage>
        <taxon>Bacteria</taxon>
        <taxon>Pseudomonadati</taxon>
        <taxon>Balneolota</taxon>
        <taxon>Balneolia</taxon>
        <taxon>Balneolales</taxon>
        <taxon>Balneolaceae</taxon>
        <taxon>Fodinibius</taxon>
    </lineage>
</organism>
<keyword evidence="2" id="KW-1185">Reference proteome</keyword>
<reference evidence="1 2" key="1">
    <citation type="submission" date="2017-08" db="EMBL/GenBank/DDBJ databases">
        <title>Aliifodinibius alkalisoli sp. nov., isolated from saline alkaline soil.</title>
        <authorList>
            <person name="Liu D."/>
            <person name="Zhang G."/>
        </authorList>
    </citation>
    <scope>NUCLEOTIDE SEQUENCE [LARGE SCALE GENOMIC DNA]</scope>
    <source>
        <strain evidence="1 2">WN023</strain>
    </source>
</reference>
<protein>
    <recommendedName>
        <fullName evidence="3">SIR2-like domain-containing protein</fullName>
    </recommendedName>
</protein>
<dbReference type="Proteomes" id="UP000218831">
    <property type="component" value="Unassembled WGS sequence"/>
</dbReference>
<comment type="caution">
    <text evidence="1">The sequence shown here is derived from an EMBL/GenBank/DDBJ whole genome shotgun (WGS) entry which is preliminary data.</text>
</comment>
<evidence type="ECO:0000313" key="1">
    <source>
        <dbReference type="EMBL" id="PAU94228.1"/>
    </source>
</evidence>
<evidence type="ECO:0000313" key="2">
    <source>
        <dbReference type="Proteomes" id="UP000218831"/>
    </source>
</evidence>